<dbReference type="Gene3D" id="3.10.580.10">
    <property type="entry name" value="CBS-domain"/>
    <property type="match status" value="1"/>
</dbReference>
<feature type="domain" description="Magnesium transporter MgtE intracellular" evidence="9">
    <location>
        <begin position="27"/>
        <end position="130"/>
    </location>
</feature>
<comment type="subcellular location">
    <subcellularLocation>
        <location evidence="1">Membrane</location>
        <topology evidence="1">Multi-pass membrane protein</topology>
    </subcellularLocation>
</comment>
<evidence type="ECO:0000256" key="8">
    <source>
        <dbReference type="SAM" id="Phobius"/>
    </source>
</evidence>
<evidence type="ECO:0000256" key="3">
    <source>
        <dbReference type="ARBA" id="ARBA00022448"/>
    </source>
</evidence>
<keyword evidence="6 8" id="KW-1133">Transmembrane helix</keyword>
<evidence type="ECO:0000259" key="9">
    <source>
        <dbReference type="SMART" id="SM00924"/>
    </source>
</evidence>
<accession>A0ABP7MU31</accession>
<organism evidence="10 11">
    <name type="scientific">Litoribacillus peritrichatus</name>
    <dbReference type="NCBI Taxonomy" id="718191"/>
    <lineage>
        <taxon>Bacteria</taxon>
        <taxon>Pseudomonadati</taxon>
        <taxon>Pseudomonadota</taxon>
        <taxon>Gammaproteobacteria</taxon>
        <taxon>Oceanospirillales</taxon>
        <taxon>Oceanospirillaceae</taxon>
        <taxon>Litoribacillus</taxon>
    </lineage>
</organism>
<keyword evidence="4 8" id="KW-0812">Transmembrane</keyword>
<evidence type="ECO:0000256" key="1">
    <source>
        <dbReference type="ARBA" id="ARBA00004141"/>
    </source>
</evidence>
<dbReference type="SUPFAM" id="SSF161093">
    <property type="entry name" value="MgtE membrane domain-like"/>
    <property type="match status" value="1"/>
</dbReference>
<reference evidence="11" key="1">
    <citation type="journal article" date="2019" name="Int. J. Syst. Evol. Microbiol.">
        <title>The Global Catalogue of Microorganisms (GCM) 10K type strain sequencing project: providing services to taxonomists for standard genome sequencing and annotation.</title>
        <authorList>
            <consortium name="The Broad Institute Genomics Platform"/>
            <consortium name="The Broad Institute Genome Sequencing Center for Infectious Disease"/>
            <person name="Wu L."/>
            <person name="Ma J."/>
        </authorList>
    </citation>
    <scope>NUCLEOTIDE SEQUENCE [LARGE SCALE GENOMIC DNA]</scope>
    <source>
        <strain evidence="11">JCM 17551</strain>
    </source>
</reference>
<proteinExistence type="inferred from homology"/>
<evidence type="ECO:0000256" key="2">
    <source>
        <dbReference type="ARBA" id="ARBA00009749"/>
    </source>
</evidence>
<evidence type="ECO:0000256" key="7">
    <source>
        <dbReference type="ARBA" id="ARBA00023136"/>
    </source>
</evidence>
<keyword evidence="3" id="KW-0813">Transport</keyword>
<dbReference type="Pfam" id="PF00571">
    <property type="entry name" value="CBS"/>
    <property type="match status" value="1"/>
</dbReference>
<evidence type="ECO:0000313" key="10">
    <source>
        <dbReference type="EMBL" id="GAA3930265.1"/>
    </source>
</evidence>
<dbReference type="RefSeq" id="WP_344799244.1">
    <property type="nucleotide sequence ID" value="NZ_BAABBN010000007.1"/>
</dbReference>
<dbReference type="PANTHER" id="PTHR41394">
    <property type="entry name" value="MAGNESIUM TRANSPORTER MGTE"/>
    <property type="match status" value="1"/>
</dbReference>
<dbReference type="InterPro" id="IPR036739">
    <property type="entry name" value="SLC41_membr_dom_sf"/>
</dbReference>
<dbReference type="SMART" id="SM00924">
    <property type="entry name" value="MgtE_N"/>
    <property type="match status" value="1"/>
</dbReference>
<dbReference type="Gene3D" id="1.20.50.50">
    <property type="match status" value="1"/>
</dbReference>
<evidence type="ECO:0000313" key="11">
    <source>
        <dbReference type="Proteomes" id="UP001501565"/>
    </source>
</evidence>
<comment type="similarity">
    <text evidence="2">Belongs to the SLC41A transporter family.</text>
</comment>
<dbReference type="InterPro" id="IPR000644">
    <property type="entry name" value="CBS_dom"/>
</dbReference>
<dbReference type="Gene3D" id="1.10.357.20">
    <property type="entry name" value="SLC41 divalent cation transporters, integral membrane domain"/>
    <property type="match status" value="1"/>
</dbReference>
<dbReference type="SUPFAM" id="SSF54631">
    <property type="entry name" value="CBS-domain pair"/>
    <property type="match status" value="1"/>
</dbReference>
<dbReference type="PANTHER" id="PTHR41394:SF5">
    <property type="entry name" value="SLC41A_MGTE INTEGRAL MEMBRANE DOMAIN-CONTAINING PROTEIN"/>
    <property type="match status" value="1"/>
</dbReference>
<keyword evidence="7 8" id="KW-0472">Membrane</keyword>
<dbReference type="Pfam" id="PF01769">
    <property type="entry name" value="MgtE"/>
    <property type="match status" value="1"/>
</dbReference>
<dbReference type="InterPro" id="IPR046342">
    <property type="entry name" value="CBS_dom_sf"/>
</dbReference>
<dbReference type="SUPFAM" id="SSF158791">
    <property type="entry name" value="MgtE N-terminal domain-like"/>
    <property type="match status" value="1"/>
</dbReference>
<feature type="transmembrane region" description="Helical" evidence="8">
    <location>
        <begin position="279"/>
        <end position="298"/>
    </location>
</feature>
<keyword evidence="5" id="KW-0460">Magnesium</keyword>
<dbReference type="EMBL" id="BAABBN010000007">
    <property type="protein sequence ID" value="GAA3930265.1"/>
    <property type="molecule type" value="Genomic_DNA"/>
</dbReference>
<keyword evidence="11" id="KW-1185">Reference proteome</keyword>
<feature type="transmembrane region" description="Helical" evidence="8">
    <location>
        <begin position="304"/>
        <end position="331"/>
    </location>
</feature>
<evidence type="ECO:0000256" key="4">
    <source>
        <dbReference type="ARBA" id="ARBA00022692"/>
    </source>
</evidence>
<dbReference type="InterPro" id="IPR006668">
    <property type="entry name" value="Mg_transptr_MgtE_intracell_dom"/>
</dbReference>
<feature type="transmembrane region" description="Helical" evidence="8">
    <location>
        <begin position="352"/>
        <end position="373"/>
    </location>
</feature>
<evidence type="ECO:0000256" key="5">
    <source>
        <dbReference type="ARBA" id="ARBA00022842"/>
    </source>
</evidence>
<feature type="transmembrane region" description="Helical" evidence="8">
    <location>
        <begin position="417"/>
        <end position="440"/>
    </location>
</feature>
<comment type="caution">
    <text evidence="10">The sequence shown here is derived from an EMBL/GenBank/DDBJ whole genome shotgun (WGS) entry which is preliminary data.</text>
</comment>
<gene>
    <name evidence="10" type="ORF">GCM10022277_28700</name>
</gene>
<dbReference type="Pfam" id="PF03448">
    <property type="entry name" value="MgtE_N"/>
    <property type="match status" value="1"/>
</dbReference>
<name>A0ABP7MU31_9GAMM</name>
<evidence type="ECO:0000256" key="6">
    <source>
        <dbReference type="ARBA" id="ARBA00022989"/>
    </source>
</evidence>
<dbReference type="Proteomes" id="UP001501565">
    <property type="component" value="Unassembled WGS sequence"/>
</dbReference>
<feature type="transmembrane region" description="Helical" evidence="8">
    <location>
        <begin position="379"/>
        <end position="405"/>
    </location>
</feature>
<protein>
    <submittedName>
        <fullName evidence="10">Magnesium transporter</fullName>
    </submittedName>
</protein>
<sequence>MNDLVQQSISSLTRELGESPATINSLSSNEDVALVLESMPIENRLAVWQRLDLERKLGVLLCLRLEPRDSILAALSLEELDALFDGMYADQLIDLSETLSAEKVERALQSMDEQQVAFFEKANQFQANQIGHWVNHNLLMLPATSKVKDSVRQIKRRIPSYTDSIFYVNRNGQFQGAVSISHIITSDEIKSVKELFIENYPCLHAEDDIAESARKLMNSGYANLPVVDKDNVLVGRLDVPTANSILSEFYEAKMMARSGLDEKVDLFAPVRKSIEDRSVWLGINLLTALLASWFVGLFQDTLEAVVALAVLMPVVASMGGIAGSQTLALIIRGLALGQVNSTNIKTLLNKEVRIAAFTGVCWAICVAIIAGLWFDGVMIGLVIALAILANILAASVSGLLVPVILNKLKFDPALSGAVILTTITDIVGFVTFLGLGSLLLV</sequence>
<dbReference type="InterPro" id="IPR006667">
    <property type="entry name" value="SLC41_membr_dom"/>
</dbReference>